<dbReference type="PANTHER" id="PTHR47863:SF4">
    <property type="entry name" value="RING_FYVE_PHD ZINC FINGER SUPERFAMILY PROTEIN"/>
    <property type="match status" value="1"/>
</dbReference>
<dbReference type="PANTHER" id="PTHR47863">
    <property type="entry name" value="RING/FYVE/PHD ZINC FINGER SUPERFAMILY PROTEIN"/>
    <property type="match status" value="1"/>
</dbReference>
<gene>
    <name evidence="2" type="primary">LOC103339463</name>
</gene>
<dbReference type="Proteomes" id="UP000694861">
    <property type="component" value="Linkage group LG8"/>
</dbReference>
<reference evidence="2" key="2">
    <citation type="submission" date="2025-08" db="UniProtKB">
        <authorList>
            <consortium name="RefSeq"/>
        </authorList>
    </citation>
    <scope>IDENTIFICATION</scope>
</reference>
<keyword evidence="1" id="KW-1185">Reference proteome</keyword>
<evidence type="ECO:0000313" key="2">
    <source>
        <dbReference type="RefSeq" id="XP_016651517.1"/>
    </source>
</evidence>
<accession>A0ABM1LVU0</accession>
<organism evidence="1 2">
    <name type="scientific">Prunus mume</name>
    <name type="common">Japanese apricot</name>
    <name type="synonym">Armeniaca mume</name>
    <dbReference type="NCBI Taxonomy" id="102107"/>
    <lineage>
        <taxon>Eukaryota</taxon>
        <taxon>Viridiplantae</taxon>
        <taxon>Streptophyta</taxon>
        <taxon>Embryophyta</taxon>
        <taxon>Tracheophyta</taxon>
        <taxon>Spermatophyta</taxon>
        <taxon>Magnoliopsida</taxon>
        <taxon>eudicotyledons</taxon>
        <taxon>Gunneridae</taxon>
        <taxon>Pentapetalae</taxon>
        <taxon>rosids</taxon>
        <taxon>fabids</taxon>
        <taxon>Rosales</taxon>
        <taxon>Rosaceae</taxon>
        <taxon>Amygdaloideae</taxon>
        <taxon>Amygdaleae</taxon>
        <taxon>Prunus</taxon>
    </lineage>
</organism>
<evidence type="ECO:0000313" key="1">
    <source>
        <dbReference type="Proteomes" id="UP000694861"/>
    </source>
</evidence>
<sequence>MDGMNEQERAIAWLWAIEALASFREIDVSLLHDLVEMAPALPDDMGKNAKERVALRCLEGLPSPCDVMSSSDVPFAQHSKCSFDLSESCENVLKRIVDETPESDLRVGGPGLLKWDIRPFIIHKRASLPKCALKQLKDSIIDGTHPHADFLRVKSGSMRAAPVLKTWESKGTPIL</sequence>
<dbReference type="GeneID" id="103339463"/>
<name>A0ABM1LVU0_PRUMU</name>
<protein>
    <submittedName>
        <fullName evidence="2">Uncharacterized protein LOC103339463</fullName>
    </submittedName>
</protein>
<proteinExistence type="predicted"/>
<dbReference type="RefSeq" id="XP_016651517.1">
    <property type="nucleotide sequence ID" value="XM_016796031.1"/>
</dbReference>
<reference evidence="1" key="1">
    <citation type="journal article" date="2012" name="Nat. Commun.">
        <title>The genome of Prunus mume.</title>
        <authorList>
            <person name="Zhang Q."/>
            <person name="Chen W."/>
            <person name="Sun L."/>
            <person name="Zhao F."/>
            <person name="Huang B."/>
            <person name="Yang W."/>
            <person name="Tao Y."/>
            <person name="Wang J."/>
            <person name="Yuan Z."/>
            <person name="Fan G."/>
            <person name="Xing Z."/>
            <person name="Han C."/>
            <person name="Pan H."/>
            <person name="Zhong X."/>
            <person name="Shi W."/>
            <person name="Liang X."/>
            <person name="Du D."/>
            <person name="Sun F."/>
            <person name="Xu Z."/>
            <person name="Hao R."/>
            <person name="Lv T."/>
            <person name="Lv Y."/>
            <person name="Zheng Z."/>
            <person name="Sun M."/>
            <person name="Luo L."/>
            <person name="Cai M."/>
            <person name="Gao Y."/>
            <person name="Wang J."/>
            <person name="Yin Y."/>
            <person name="Xu X."/>
            <person name="Cheng T."/>
            <person name="Wang J."/>
        </authorList>
    </citation>
    <scope>NUCLEOTIDE SEQUENCE [LARGE SCALE GENOMIC DNA]</scope>
</reference>